<dbReference type="Pfam" id="PF09509">
    <property type="entry name" value="Hypoth_Ymh"/>
    <property type="match status" value="1"/>
</dbReference>
<proteinExistence type="predicted"/>
<feature type="domain" description="Conserved hypothetical protein CHP02391" evidence="1">
    <location>
        <begin position="140"/>
        <end position="261"/>
    </location>
</feature>
<dbReference type="EMBL" id="CAADFN010000183">
    <property type="protein sequence ID" value="VFK24570.1"/>
    <property type="molecule type" value="Genomic_DNA"/>
</dbReference>
<name>A0A450X5S7_9GAMM</name>
<reference evidence="2" key="1">
    <citation type="submission" date="2019-02" db="EMBL/GenBank/DDBJ databases">
        <authorList>
            <person name="Gruber-Vodicka R. H."/>
            <person name="Seah K. B. B."/>
        </authorList>
    </citation>
    <scope>NUCLEOTIDE SEQUENCE</scope>
    <source>
        <strain evidence="2">BECK_BY7</strain>
    </source>
</reference>
<protein>
    <submittedName>
        <fullName evidence="2">TIGR02391 family protein</fullName>
    </submittedName>
</protein>
<dbReference type="InterPro" id="IPR012654">
    <property type="entry name" value="CHP02391"/>
</dbReference>
<dbReference type="AlphaFoldDB" id="A0A450X5S7"/>
<sequence length="279" mass="31081">MGKIKQLDLSVLESLSKALGDTSEGFTGTEIEKLLHETGIDDIDSSNTKWRRLNNALLNKQKIDGCANNVVSFIQHAMNPARHYDKLEWFNDTRFKINKILSFEGLSIGENGKANYSTKAETISEAAARACKLKEHLVARNVHSDVIKFCKEELVVDNYFHAVFEATKGVAEKIRAKTGLTSDGASLVDEAFSFKGVPHLALNTLQTESEKSEQKGFVNLLKGLFGTFRNTTAHAPKITWNIEEQDALDIFSMVSLVHRRLDKAIEAKKICEGKISQSH</sequence>
<evidence type="ECO:0000313" key="2">
    <source>
        <dbReference type="EMBL" id="VFK24570.1"/>
    </source>
</evidence>
<dbReference type="NCBIfam" id="TIGR02391">
    <property type="entry name" value="hypoth_ymh"/>
    <property type="match status" value="1"/>
</dbReference>
<evidence type="ECO:0000259" key="1">
    <source>
        <dbReference type="Pfam" id="PF09509"/>
    </source>
</evidence>
<organism evidence="2">
    <name type="scientific">Candidatus Kentrum sp. LFY</name>
    <dbReference type="NCBI Taxonomy" id="2126342"/>
    <lineage>
        <taxon>Bacteria</taxon>
        <taxon>Pseudomonadati</taxon>
        <taxon>Pseudomonadota</taxon>
        <taxon>Gammaproteobacteria</taxon>
        <taxon>Candidatus Kentrum</taxon>
    </lineage>
</organism>
<accession>A0A450X5S7</accession>
<gene>
    <name evidence="2" type="ORF">BECKLFY1418C_GA0070996_11832</name>
</gene>